<dbReference type="Proteomes" id="UP000296352">
    <property type="component" value="Chromosome"/>
</dbReference>
<sequence length="547" mass="57258">MAKIIAFDEEARRGLERGLNQLADAVKVTLGPKGRNVVLEKSWGAPTITNDGVSIAREIELEDPYEKIGAELVKEVAKKTDDVAGDGTTTATVLAQALVREGLRNVAAGSNPMGIKRGIESATKAVVESLLSSAKEVETQEEIATTAGISAADPAIGEKIAEAMYAVGNGQVNKDSVITVEESNTFGVDLEVTEGMRFDKGYISGYFATDMERQEAVLEDPYILFASQKISNIKDLVPLLEKVMQSGKPLLIVAEDVEGEALSTLVVNKIRGTFKSVAVKAPGFGDRRKATLQDMAILTGGQVISEEVGLSLETAELEFLGQARKVVVTKDDTTIVQGAGNQEQIDGRIKQIRAEIAGSDSEYDKEKLQERLAKLAGGVAVLKVGAATEVELKERKHRIEDAVRNAKAAVEEGIVAGGGVALLQAASALDSLSELSGDEATGVKIVREALSAPLKQIAHNAGLEPGVVADKVASLPAGQGLNAATGEYVDLMAAGINDPVKVTRSALQNAASIAALFLTTEAVVADKPQPAGASAMPDAEGMGGMGF</sequence>
<dbReference type="SUPFAM" id="SSF52029">
    <property type="entry name" value="GroEL apical domain-like"/>
    <property type="match status" value="1"/>
</dbReference>
<dbReference type="NCBIfam" id="TIGR02348">
    <property type="entry name" value="GroEL"/>
    <property type="match status" value="1"/>
</dbReference>
<proteinExistence type="inferred from homology"/>
<feature type="binding site" evidence="9">
    <location>
        <begin position="29"/>
        <end position="32"/>
    </location>
    <ligand>
        <name>ATP</name>
        <dbReference type="ChEBI" id="CHEBI:30616"/>
    </ligand>
</feature>
<evidence type="ECO:0000313" key="12">
    <source>
        <dbReference type="EMBL" id="QCB29268.1"/>
    </source>
</evidence>
<evidence type="ECO:0000256" key="10">
    <source>
        <dbReference type="RuleBase" id="RU000418"/>
    </source>
</evidence>
<dbReference type="GO" id="GO:0009408">
    <property type="term" value="P:response to heat"/>
    <property type="evidence" value="ECO:0007669"/>
    <property type="project" value="UniProtKB-ARBA"/>
</dbReference>
<dbReference type="Gene3D" id="3.50.7.10">
    <property type="entry name" value="GroEL"/>
    <property type="match status" value="1"/>
</dbReference>
<dbReference type="RefSeq" id="WP_136141872.1">
    <property type="nucleotide sequence ID" value="NZ_CP039247.1"/>
</dbReference>
<dbReference type="InterPro" id="IPR018370">
    <property type="entry name" value="Chaperonin_Cpn60_CS"/>
</dbReference>
<dbReference type="GO" id="GO:0016853">
    <property type="term" value="F:isomerase activity"/>
    <property type="evidence" value="ECO:0007669"/>
    <property type="project" value="UniProtKB-KW"/>
</dbReference>
<evidence type="ECO:0000256" key="6">
    <source>
        <dbReference type="ARBA" id="ARBA00023186"/>
    </source>
</evidence>
<dbReference type="EC" id="5.6.1.7" evidence="9"/>
<feature type="binding site" evidence="9">
    <location>
        <begin position="482"/>
        <end position="484"/>
    </location>
    <ligand>
        <name>ATP</name>
        <dbReference type="ChEBI" id="CHEBI:30616"/>
    </ligand>
</feature>
<dbReference type="GO" id="GO:0042603">
    <property type="term" value="C:capsule"/>
    <property type="evidence" value="ECO:0007669"/>
    <property type="project" value="UniProtKB-SubCell"/>
</dbReference>
<evidence type="ECO:0000256" key="11">
    <source>
        <dbReference type="RuleBase" id="RU000419"/>
    </source>
</evidence>
<dbReference type="SUPFAM" id="SSF48592">
    <property type="entry name" value="GroEL equatorial domain-like"/>
    <property type="match status" value="1"/>
</dbReference>
<dbReference type="GO" id="GO:0005524">
    <property type="term" value="F:ATP binding"/>
    <property type="evidence" value="ECO:0007669"/>
    <property type="project" value="UniProtKB-UniRule"/>
</dbReference>
<keyword evidence="4 9" id="KW-0547">Nucleotide-binding</keyword>
<feature type="binding site" evidence="9">
    <location>
        <position position="498"/>
    </location>
    <ligand>
        <name>ATP</name>
        <dbReference type="ChEBI" id="CHEBI:30616"/>
    </ligand>
</feature>
<dbReference type="EMBL" id="CP039247">
    <property type="protein sequence ID" value="QCB29268.1"/>
    <property type="molecule type" value="Genomic_DNA"/>
</dbReference>
<dbReference type="GO" id="GO:0042026">
    <property type="term" value="P:protein refolding"/>
    <property type="evidence" value="ECO:0007669"/>
    <property type="project" value="UniProtKB-UniRule"/>
</dbReference>
<gene>
    <name evidence="12" type="primary">groL2</name>
    <name evidence="9" type="synonym">groEL</name>
    <name evidence="9" type="synonym">groL</name>
    <name evidence="12" type="ORF">CENDO_10070</name>
</gene>
<dbReference type="AlphaFoldDB" id="A0A4V1CET9"/>
<comment type="caution">
    <text evidence="9">Lacks conserved residue(s) required for the propagation of feature annotation.</text>
</comment>
<reference evidence="12 13" key="1">
    <citation type="submission" date="2019-04" db="EMBL/GenBank/DDBJ databases">
        <title>Corynebacterium endometrii sp. nov., isolated from the uterus of a cow with endometritis.</title>
        <authorList>
            <person name="Ballas P."/>
            <person name="Ruckert C."/>
            <person name="Wagener K."/>
            <person name="Drillich M."/>
            <person name="Kaempfer P."/>
            <person name="Busse H.-J."/>
            <person name="Ehling-Schulz M."/>
        </authorList>
    </citation>
    <scope>NUCLEOTIDE SEQUENCE [LARGE SCALE GENOMIC DNA]</scope>
    <source>
        <strain evidence="12 13">LMM-1653</strain>
    </source>
</reference>
<keyword evidence="6 9" id="KW-0143">Chaperone</keyword>
<keyword evidence="9" id="KW-0963">Cytoplasm</keyword>
<dbReference type="InterPro" id="IPR027409">
    <property type="entry name" value="GroEL-like_apical_dom_sf"/>
</dbReference>
<keyword evidence="5 9" id="KW-0067">ATP-binding</keyword>
<dbReference type="GO" id="GO:0051082">
    <property type="term" value="F:unfolded protein binding"/>
    <property type="evidence" value="ECO:0007669"/>
    <property type="project" value="UniProtKB-UniRule"/>
</dbReference>
<evidence type="ECO:0000256" key="7">
    <source>
        <dbReference type="ARBA" id="ARBA00023235"/>
    </source>
</evidence>
<dbReference type="NCBIfam" id="NF009488">
    <property type="entry name" value="PRK12850.1"/>
    <property type="match status" value="1"/>
</dbReference>
<evidence type="ECO:0000256" key="2">
    <source>
        <dbReference type="ARBA" id="ARBA00004241"/>
    </source>
</evidence>
<feature type="binding site" evidence="9">
    <location>
        <begin position="86"/>
        <end position="90"/>
    </location>
    <ligand>
        <name>ATP</name>
        <dbReference type="ChEBI" id="CHEBI:30616"/>
    </ligand>
</feature>
<name>A0A4V1CET9_9CORY</name>
<dbReference type="InterPro" id="IPR001844">
    <property type="entry name" value="Cpn60/GroEL"/>
</dbReference>
<feature type="binding site" evidence="9">
    <location>
        <position position="418"/>
    </location>
    <ligand>
        <name>ATP</name>
        <dbReference type="ChEBI" id="CHEBI:30616"/>
    </ligand>
</feature>
<keyword evidence="13" id="KW-1185">Reference proteome</keyword>
<dbReference type="KEGG" id="cee:CENDO_10070"/>
<evidence type="ECO:0000256" key="4">
    <source>
        <dbReference type="ARBA" id="ARBA00022741"/>
    </source>
</evidence>
<dbReference type="NCBIfam" id="NF009487">
    <property type="entry name" value="PRK12849.1"/>
    <property type="match status" value="1"/>
</dbReference>
<dbReference type="GO" id="GO:0140662">
    <property type="term" value="F:ATP-dependent protein folding chaperone"/>
    <property type="evidence" value="ECO:0007669"/>
    <property type="project" value="InterPro"/>
</dbReference>
<keyword evidence="7 9" id="KW-0413">Isomerase</keyword>
<dbReference type="FunFam" id="3.50.7.10:FF:000001">
    <property type="entry name" value="60 kDa chaperonin"/>
    <property type="match status" value="1"/>
</dbReference>
<dbReference type="GO" id="GO:0005737">
    <property type="term" value="C:cytoplasm"/>
    <property type="evidence" value="ECO:0007669"/>
    <property type="project" value="UniProtKB-SubCell"/>
</dbReference>
<comment type="subcellular location">
    <subcellularLocation>
        <location evidence="2">Cell surface</location>
    </subcellularLocation>
    <subcellularLocation>
        <location evidence="9">Cytoplasm</location>
    </subcellularLocation>
    <subcellularLocation>
        <location evidence="8">Secreted</location>
        <location evidence="8">Capsule</location>
    </subcellularLocation>
    <subcellularLocation>
        <location evidence="1">Secreted</location>
        <location evidence="1">Cell wall</location>
    </subcellularLocation>
</comment>
<dbReference type="NCBIfam" id="NF000592">
    <property type="entry name" value="PRK00013.1"/>
    <property type="match status" value="1"/>
</dbReference>
<protein>
    <recommendedName>
        <fullName evidence="9">Chaperonin GroEL</fullName>
        <ecNumber evidence="9">5.6.1.7</ecNumber>
    </recommendedName>
    <alternativeName>
        <fullName evidence="9">60 kDa chaperonin</fullName>
    </alternativeName>
    <alternativeName>
        <fullName evidence="9">Chaperonin-60</fullName>
        <shortName evidence="9">Cpn60</shortName>
    </alternativeName>
</protein>
<dbReference type="PANTHER" id="PTHR45633">
    <property type="entry name" value="60 KDA HEAT SHOCK PROTEIN, MITOCHONDRIAL"/>
    <property type="match status" value="1"/>
</dbReference>
<evidence type="ECO:0000256" key="9">
    <source>
        <dbReference type="HAMAP-Rule" id="MF_00600"/>
    </source>
</evidence>
<dbReference type="InterPro" id="IPR027410">
    <property type="entry name" value="TCP-1-like_intermed_sf"/>
</dbReference>
<dbReference type="InterPro" id="IPR002423">
    <property type="entry name" value="Cpn60/GroEL/TCP-1"/>
</dbReference>
<comment type="function">
    <text evidence="9 11">Together with its co-chaperonin GroES, plays an essential role in assisting protein folding. The GroEL-GroES system forms a nano-cage that allows encapsulation of the non-native substrate proteins and provides a physical environment optimized to promote and accelerate protein folding.</text>
</comment>
<dbReference type="Pfam" id="PF00118">
    <property type="entry name" value="Cpn60_TCP1"/>
    <property type="match status" value="1"/>
</dbReference>
<evidence type="ECO:0000256" key="1">
    <source>
        <dbReference type="ARBA" id="ARBA00004191"/>
    </source>
</evidence>
<dbReference type="SUPFAM" id="SSF54849">
    <property type="entry name" value="GroEL-intermediate domain like"/>
    <property type="match status" value="1"/>
</dbReference>
<dbReference type="PRINTS" id="PR00298">
    <property type="entry name" value="CHAPERONIN60"/>
</dbReference>
<evidence type="ECO:0000313" key="13">
    <source>
        <dbReference type="Proteomes" id="UP000296352"/>
    </source>
</evidence>
<dbReference type="NCBIfam" id="NF009489">
    <property type="entry name" value="PRK12851.1"/>
    <property type="match status" value="1"/>
</dbReference>
<dbReference type="GO" id="GO:0009986">
    <property type="term" value="C:cell surface"/>
    <property type="evidence" value="ECO:0007669"/>
    <property type="project" value="UniProtKB-SubCell"/>
</dbReference>
<comment type="subunit">
    <text evidence="9 11">Forms a cylinder of 14 subunits composed of two heptameric rings stacked back-to-back. Interacts with the co-chaperonin GroES.</text>
</comment>
<comment type="similarity">
    <text evidence="3 9 10">Belongs to the chaperonin (HSP60) family.</text>
</comment>
<dbReference type="OrthoDB" id="9766614at2"/>
<evidence type="ECO:0000256" key="3">
    <source>
        <dbReference type="ARBA" id="ARBA00006607"/>
    </source>
</evidence>
<dbReference type="Gene3D" id="1.10.560.10">
    <property type="entry name" value="GroEL-like equatorial domain"/>
    <property type="match status" value="1"/>
</dbReference>
<dbReference type="InterPro" id="IPR027413">
    <property type="entry name" value="GROEL-like_equatorial_sf"/>
</dbReference>
<dbReference type="Gene3D" id="3.30.260.10">
    <property type="entry name" value="TCP-1-like chaperonin intermediate domain"/>
    <property type="match status" value="1"/>
</dbReference>
<dbReference type="PROSITE" id="PS00296">
    <property type="entry name" value="CHAPERONINS_CPN60"/>
    <property type="match status" value="1"/>
</dbReference>
<dbReference type="CDD" id="cd03344">
    <property type="entry name" value="GroEL"/>
    <property type="match status" value="1"/>
</dbReference>
<evidence type="ECO:0000256" key="8">
    <source>
        <dbReference type="ARBA" id="ARBA00025702"/>
    </source>
</evidence>
<organism evidence="12 13">
    <name type="scientific">Corynebacterium endometrii</name>
    <dbReference type="NCBI Taxonomy" id="2488819"/>
    <lineage>
        <taxon>Bacteria</taxon>
        <taxon>Bacillati</taxon>
        <taxon>Actinomycetota</taxon>
        <taxon>Actinomycetes</taxon>
        <taxon>Mycobacteriales</taxon>
        <taxon>Corynebacteriaceae</taxon>
        <taxon>Corynebacterium</taxon>
    </lineage>
</organism>
<accession>A0A4V1CET9</accession>
<evidence type="ECO:0000256" key="5">
    <source>
        <dbReference type="ARBA" id="ARBA00022840"/>
    </source>
</evidence>
<dbReference type="HAMAP" id="MF_00600">
    <property type="entry name" value="CH60"/>
    <property type="match status" value="1"/>
</dbReference>